<dbReference type="PANTHER" id="PTHR24078">
    <property type="entry name" value="DNAJ HOMOLOG SUBFAMILY C MEMBER"/>
    <property type="match status" value="1"/>
</dbReference>
<organism evidence="4 5">
    <name type="scientific">Vanilla planifolia</name>
    <name type="common">Vanilla</name>
    <dbReference type="NCBI Taxonomy" id="51239"/>
    <lineage>
        <taxon>Eukaryota</taxon>
        <taxon>Viridiplantae</taxon>
        <taxon>Streptophyta</taxon>
        <taxon>Embryophyta</taxon>
        <taxon>Tracheophyta</taxon>
        <taxon>Spermatophyta</taxon>
        <taxon>Magnoliopsida</taxon>
        <taxon>Liliopsida</taxon>
        <taxon>Asparagales</taxon>
        <taxon>Orchidaceae</taxon>
        <taxon>Vanilloideae</taxon>
        <taxon>Vanilleae</taxon>
        <taxon>Vanilla</taxon>
    </lineage>
</organism>
<evidence type="ECO:0000313" key="5">
    <source>
        <dbReference type="Proteomes" id="UP000636800"/>
    </source>
</evidence>
<dbReference type="PANTHER" id="PTHR24078:SF577">
    <property type="entry name" value="OS05G0562300 PROTEIN"/>
    <property type="match status" value="1"/>
</dbReference>
<evidence type="ECO:0000256" key="2">
    <source>
        <dbReference type="SAM" id="MobiDB-lite"/>
    </source>
</evidence>
<proteinExistence type="predicted"/>
<dbReference type="InterPro" id="IPR051339">
    <property type="entry name" value="DnaJ_subfamily_B"/>
</dbReference>
<evidence type="ECO:0000256" key="1">
    <source>
        <dbReference type="ARBA" id="ARBA00023186"/>
    </source>
</evidence>
<dbReference type="GO" id="GO:0005829">
    <property type="term" value="C:cytosol"/>
    <property type="evidence" value="ECO:0007669"/>
    <property type="project" value="TreeGrafter"/>
</dbReference>
<dbReference type="OrthoDB" id="777343at2759"/>
<feature type="domain" description="Chaperone DnaJ C-terminal" evidence="3">
    <location>
        <begin position="11"/>
        <end position="65"/>
    </location>
</feature>
<name>A0A835PJ59_VANPL</name>
<keyword evidence="5" id="KW-1185">Reference proteome</keyword>
<dbReference type="GO" id="GO:0051087">
    <property type="term" value="F:protein-folding chaperone binding"/>
    <property type="evidence" value="ECO:0007669"/>
    <property type="project" value="TreeGrafter"/>
</dbReference>
<feature type="region of interest" description="Disordered" evidence="2">
    <location>
        <begin position="65"/>
        <end position="86"/>
    </location>
</feature>
<keyword evidence="1" id="KW-0143">Chaperone</keyword>
<reference evidence="4 5" key="1">
    <citation type="journal article" date="2020" name="Nat. Food">
        <title>A phased Vanilla planifolia genome enables genetic improvement of flavour and production.</title>
        <authorList>
            <person name="Hasing T."/>
            <person name="Tang H."/>
            <person name="Brym M."/>
            <person name="Khazi F."/>
            <person name="Huang T."/>
            <person name="Chambers A.H."/>
        </authorList>
    </citation>
    <scope>NUCLEOTIDE SEQUENCE [LARGE SCALE GENOMIC DNA]</scope>
    <source>
        <tissue evidence="4">Leaf</tissue>
    </source>
</reference>
<comment type="caution">
    <text evidence="4">The sequence shown here is derived from an EMBL/GenBank/DDBJ whole genome shotgun (WGS) entry which is preliminary data.</text>
</comment>
<gene>
    <name evidence="4" type="ORF">HPP92_024158</name>
</gene>
<dbReference type="GO" id="GO:0051082">
    <property type="term" value="F:unfolded protein binding"/>
    <property type="evidence" value="ECO:0007669"/>
    <property type="project" value="TreeGrafter"/>
</dbReference>
<dbReference type="AlphaFoldDB" id="A0A835PJ59"/>
<dbReference type="InterPro" id="IPR002939">
    <property type="entry name" value="DnaJ_C"/>
</dbReference>
<dbReference type="EMBL" id="JADCNL010000013">
    <property type="protein sequence ID" value="KAG0454866.1"/>
    <property type="molecule type" value="Genomic_DNA"/>
</dbReference>
<evidence type="ECO:0000313" key="4">
    <source>
        <dbReference type="EMBL" id="KAG0454866.1"/>
    </source>
</evidence>
<accession>A0A835PJ59</accession>
<dbReference type="Pfam" id="PF01556">
    <property type="entry name" value="DnaJ_C"/>
    <property type="match status" value="1"/>
</dbReference>
<sequence>MLVKMMPMEDIMMIDINPGWKDGTKISYPKKVPAYVIVVEEKSHEMFTREGNDLITTQKISLAQAQGLHGSPEEARRRTLAIPITP</sequence>
<protein>
    <recommendedName>
        <fullName evidence="3">Chaperone DnaJ C-terminal domain-containing protein</fullName>
    </recommendedName>
</protein>
<evidence type="ECO:0000259" key="3">
    <source>
        <dbReference type="Pfam" id="PF01556"/>
    </source>
</evidence>
<dbReference type="Proteomes" id="UP000636800">
    <property type="component" value="Chromosome 13"/>
</dbReference>